<gene>
    <name evidence="3" type="ORF">SAMN02983003_2841</name>
</gene>
<dbReference type="InterPro" id="IPR001296">
    <property type="entry name" value="Glyco_trans_1"/>
</dbReference>
<dbReference type="EMBL" id="FPKU01000002">
    <property type="protein sequence ID" value="SFZ85673.1"/>
    <property type="molecule type" value="Genomic_DNA"/>
</dbReference>
<dbReference type="PANTHER" id="PTHR46401:SF2">
    <property type="entry name" value="GLYCOSYLTRANSFERASE WBBK-RELATED"/>
    <property type="match status" value="1"/>
</dbReference>
<dbReference type="AlphaFoldDB" id="A0A1K2I020"/>
<evidence type="ECO:0000256" key="1">
    <source>
        <dbReference type="ARBA" id="ARBA00022679"/>
    </source>
</evidence>
<dbReference type="RefSeq" id="WP_072344221.1">
    <property type="nucleotide sequence ID" value="NZ_FPKU01000002.1"/>
</dbReference>
<keyword evidence="4" id="KW-1185">Reference proteome</keyword>
<dbReference type="OrthoDB" id="9781738at2"/>
<evidence type="ECO:0000259" key="2">
    <source>
        <dbReference type="Pfam" id="PF00534"/>
    </source>
</evidence>
<accession>A0A1K2I020</accession>
<dbReference type="Proteomes" id="UP000183447">
    <property type="component" value="Unassembled WGS sequence"/>
</dbReference>
<proteinExistence type="predicted"/>
<dbReference type="CDD" id="cd03801">
    <property type="entry name" value="GT4_PimA-like"/>
    <property type="match status" value="1"/>
</dbReference>
<feature type="domain" description="Glycosyl transferase family 1" evidence="2">
    <location>
        <begin position="165"/>
        <end position="324"/>
    </location>
</feature>
<dbReference type="Pfam" id="PF00534">
    <property type="entry name" value="Glycos_transf_1"/>
    <property type="match status" value="1"/>
</dbReference>
<protein>
    <submittedName>
        <fullName evidence="3">Glycosyltransferase involved in cell wall bisynthesis</fullName>
    </submittedName>
</protein>
<dbReference type="GO" id="GO:0009103">
    <property type="term" value="P:lipopolysaccharide biosynthetic process"/>
    <property type="evidence" value="ECO:0007669"/>
    <property type="project" value="TreeGrafter"/>
</dbReference>
<dbReference type="GO" id="GO:0016757">
    <property type="term" value="F:glycosyltransferase activity"/>
    <property type="evidence" value="ECO:0007669"/>
    <property type="project" value="InterPro"/>
</dbReference>
<dbReference type="PANTHER" id="PTHR46401">
    <property type="entry name" value="GLYCOSYLTRANSFERASE WBBK-RELATED"/>
    <property type="match status" value="1"/>
</dbReference>
<organism evidence="3 4">
    <name type="scientific">Devosia enhydra</name>
    <dbReference type="NCBI Taxonomy" id="665118"/>
    <lineage>
        <taxon>Bacteria</taxon>
        <taxon>Pseudomonadati</taxon>
        <taxon>Pseudomonadota</taxon>
        <taxon>Alphaproteobacteria</taxon>
        <taxon>Hyphomicrobiales</taxon>
        <taxon>Devosiaceae</taxon>
        <taxon>Devosia</taxon>
    </lineage>
</organism>
<dbReference type="STRING" id="665118.SAMN02983003_2841"/>
<sequence length="348" mass="36874">MTSRPAAFAIPGDINRRTGGYIYERRLLEGLRAEGRRVEHIVLPSSFPDPSPAEMAASIATMAALPAECPLIVDGLVFGSADPEGYRTIGAPTIAMLHHPLGLETGLAPDWAAELLRREKANLEHARHVVVPSPHTARILVSQFAVPEQKISIALPGFDPRPAAPRRPADPPLILSVGLMARRKGHDVLVKALAQITDLGWQAEIVGGPHEQAVEDELRDQIGALGLAGRVHLRGFLSDAEVADCYGRASIFALATRYEGYGIVFGEAMVNGLPIVTCATGAVPETVAPEAGLLVPVDDDEAFADALRALLCDPQRAAAMAQASAAAGEALPGWQDTAAVMSRVLDRV</sequence>
<dbReference type="Gene3D" id="3.40.50.2000">
    <property type="entry name" value="Glycogen Phosphorylase B"/>
    <property type="match status" value="2"/>
</dbReference>
<name>A0A1K2I020_9HYPH</name>
<dbReference type="SUPFAM" id="SSF53756">
    <property type="entry name" value="UDP-Glycosyltransferase/glycogen phosphorylase"/>
    <property type="match status" value="1"/>
</dbReference>
<evidence type="ECO:0000313" key="4">
    <source>
        <dbReference type="Proteomes" id="UP000183447"/>
    </source>
</evidence>
<evidence type="ECO:0000313" key="3">
    <source>
        <dbReference type="EMBL" id="SFZ85673.1"/>
    </source>
</evidence>
<reference evidence="3 4" key="1">
    <citation type="submission" date="2016-11" db="EMBL/GenBank/DDBJ databases">
        <authorList>
            <person name="Jaros S."/>
            <person name="Januszkiewicz K."/>
            <person name="Wedrychowicz H."/>
        </authorList>
    </citation>
    <scope>NUCLEOTIDE SEQUENCE [LARGE SCALE GENOMIC DNA]</scope>
    <source>
        <strain evidence="3 4">ATCC 23634</strain>
    </source>
</reference>
<keyword evidence="1 3" id="KW-0808">Transferase</keyword>